<organism evidence="1 2">
    <name type="scientific">Amycolatopsis rubida</name>
    <dbReference type="NCBI Taxonomy" id="112413"/>
    <lineage>
        <taxon>Bacteria</taxon>
        <taxon>Bacillati</taxon>
        <taxon>Actinomycetota</taxon>
        <taxon>Actinomycetes</taxon>
        <taxon>Pseudonocardiales</taxon>
        <taxon>Pseudonocardiaceae</taxon>
        <taxon>Amycolatopsis</taxon>
    </lineage>
</organism>
<protein>
    <submittedName>
        <fullName evidence="1">Uncharacterized protein</fullName>
    </submittedName>
</protein>
<accession>A0ABX0BT76</accession>
<comment type="caution">
    <text evidence="1">The sequence shown here is derived from an EMBL/GenBank/DDBJ whole genome shotgun (WGS) entry which is preliminary data.</text>
</comment>
<name>A0ABX0BT76_9PSEU</name>
<evidence type="ECO:0000313" key="1">
    <source>
        <dbReference type="EMBL" id="NEC57605.1"/>
    </source>
</evidence>
<proteinExistence type="predicted"/>
<gene>
    <name evidence="1" type="ORF">G3I59_18905</name>
</gene>
<dbReference type="RefSeq" id="WP_067578907.1">
    <property type="nucleotide sequence ID" value="NZ_JAAGNC010000092.1"/>
</dbReference>
<dbReference type="Proteomes" id="UP000470404">
    <property type="component" value="Unassembled WGS sequence"/>
</dbReference>
<evidence type="ECO:0000313" key="2">
    <source>
        <dbReference type="Proteomes" id="UP000470404"/>
    </source>
</evidence>
<keyword evidence="2" id="KW-1185">Reference proteome</keyword>
<dbReference type="EMBL" id="JAAGNC010000092">
    <property type="protein sequence ID" value="NEC57605.1"/>
    <property type="molecule type" value="Genomic_DNA"/>
</dbReference>
<sequence length="121" mass="12893">MRTPATALAPTSLPGYGRVDLARPFLDTPAQNWSEGIAGLKIPVQPKVERHHAGAYSSLFAPDARADLQDCVVRLACRAAEEDRGVYPPVSYLVACAFDPGSRVLGPFVRSDTDCIVPGGL</sequence>
<reference evidence="1 2" key="1">
    <citation type="submission" date="2020-01" db="EMBL/GenBank/DDBJ databases">
        <title>Insect and environment-associated Actinomycetes.</title>
        <authorList>
            <person name="Currrie C."/>
            <person name="Chevrette M."/>
            <person name="Carlson C."/>
            <person name="Stubbendieck R."/>
            <person name="Wendt-Pienkowski E."/>
        </authorList>
    </citation>
    <scope>NUCLEOTIDE SEQUENCE [LARGE SCALE GENOMIC DNA]</scope>
    <source>
        <strain evidence="1 2">SID8386</strain>
    </source>
</reference>